<keyword evidence="3" id="KW-0547">Nucleotide-binding</keyword>
<dbReference type="GO" id="GO:0006014">
    <property type="term" value="P:D-ribose metabolic process"/>
    <property type="evidence" value="ECO:0007669"/>
    <property type="project" value="InterPro"/>
</dbReference>
<keyword evidence="1" id="KW-0808">Transferase</keyword>
<dbReference type="InterPro" id="IPR011877">
    <property type="entry name" value="Ribokinase"/>
</dbReference>
<feature type="domain" description="Carbohydrate kinase PfkB" evidence="9">
    <location>
        <begin position="5"/>
        <end position="117"/>
    </location>
</feature>
<name>A0A6J6QLA6_9ZZZZ</name>
<keyword evidence="2" id="KW-0479">Metal-binding</keyword>
<evidence type="ECO:0000256" key="3">
    <source>
        <dbReference type="ARBA" id="ARBA00022741"/>
    </source>
</evidence>
<dbReference type="Pfam" id="PF00294">
    <property type="entry name" value="PfkB"/>
    <property type="match status" value="2"/>
</dbReference>
<dbReference type="InterPro" id="IPR029056">
    <property type="entry name" value="Ribokinase-like"/>
</dbReference>
<dbReference type="PANTHER" id="PTHR10584:SF166">
    <property type="entry name" value="RIBOKINASE"/>
    <property type="match status" value="1"/>
</dbReference>
<keyword evidence="7" id="KW-0630">Potassium</keyword>
<sequence>MAVELTVVGSINLDLVLRLERLPRPGETVSGGELSRFPGGKGANQAVAAARLGAAVTMVGAVGDDAFADEALVGLRDAGVTLELQRSGVTGVAMIYVDAGGETEIAVAPGANATVRPSSPGGAVLCQLEVSDEVVREAARGADFFALNAAPARRIDIVPDLLVVNQLEHEVVSAGRLVAVTYGSAGAALFENGVEVARAVPPRVEAVDGTAAGDAFTACLVVSLLEGRAHQVALERACAAGALAATRLGAQPSLPTASEVEAILSA</sequence>
<evidence type="ECO:0000256" key="7">
    <source>
        <dbReference type="ARBA" id="ARBA00022958"/>
    </source>
</evidence>
<dbReference type="GO" id="GO:0004747">
    <property type="term" value="F:ribokinase activity"/>
    <property type="evidence" value="ECO:0007669"/>
    <property type="project" value="InterPro"/>
</dbReference>
<dbReference type="GO" id="GO:0005829">
    <property type="term" value="C:cytosol"/>
    <property type="evidence" value="ECO:0007669"/>
    <property type="project" value="TreeGrafter"/>
</dbReference>
<evidence type="ECO:0000256" key="2">
    <source>
        <dbReference type="ARBA" id="ARBA00022723"/>
    </source>
</evidence>
<dbReference type="GO" id="GO:0046872">
    <property type="term" value="F:metal ion binding"/>
    <property type="evidence" value="ECO:0007669"/>
    <property type="project" value="UniProtKB-KW"/>
</dbReference>
<dbReference type="EMBL" id="CAEZXP010000008">
    <property type="protein sequence ID" value="CAB4708304.1"/>
    <property type="molecule type" value="Genomic_DNA"/>
</dbReference>
<dbReference type="InterPro" id="IPR002139">
    <property type="entry name" value="Ribo/fructo_kinase"/>
</dbReference>
<keyword evidence="8" id="KW-0119">Carbohydrate metabolism</keyword>
<evidence type="ECO:0000256" key="6">
    <source>
        <dbReference type="ARBA" id="ARBA00022842"/>
    </source>
</evidence>
<dbReference type="PRINTS" id="PR00990">
    <property type="entry name" value="RIBOKINASE"/>
</dbReference>
<keyword evidence="4" id="KW-0418">Kinase</keyword>
<evidence type="ECO:0000256" key="4">
    <source>
        <dbReference type="ARBA" id="ARBA00022777"/>
    </source>
</evidence>
<dbReference type="AlphaFoldDB" id="A0A6J6QLA6"/>
<keyword evidence="6" id="KW-0460">Magnesium</keyword>
<dbReference type="SUPFAM" id="SSF53613">
    <property type="entry name" value="Ribokinase-like"/>
    <property type="match status" value="1"/>
</dbReference>
<evidence type="ECO:0000259" key="9">
    <source>
        <dbReference type="Pfam" id="PF00294"/>
    </source>
</evidence>
<dbReference type="InterPro" id="IPR011611">
    <property type="entry name" value="PfkB_dom"/>
</dbReference>
<reference evidence="10" key="1">
    <citation type="submission" date="2020-05" db="EMBL/GenBank/DDBJ databases">
        <authorList>
            <person name="Chiriac C."/>
            <person name="Salcher M."/>
            <person name="Ghai R."/>
            <person name="Kavagutti S V."/>
        </authorList>
    </citation>
    <scope>NUCLEOTIDE SEQUENCE</scope>
</reference>
<evidence type="ECO:0000256" key="1">
    <source>
        <dbReference type="ARBA" id="ARBA00022679"/>
    </source>
</evidence>
<dbReference type="Gene3D" id="3.40.1190.20">
    <property type="match status" value="1"/>
</dbReference>
<dbReference type="PANTHER" id="PTHR10584">
    <property type="entry name" value="SUGAR KINASE"/>
    <property type="match status" value="1"/>
</dbReference>
<dbReference type="GO" id="GO:0005524">
    <property type="term" value="F:ATP binding"/>
    <property type="evidence" value="ECO:0007669"/>
    <property type="project" value="UniProtKB-KW"/>
</dbReference>
<dbReference type="HAMAP" id="MF_01987">
    <property type="entry name" value="Ribokinase"/>
    <property type="match status" value="1"/>
</dbReference>
<protein>
    <submittedName>
        <fullName evidence="10">Unannotated protein</fullName>
    </submittedName>
</protein>
<keyword evidence="5" id="KW-0067">ATP-binding</keyword>
<proteinExistence type="inferred from homology"/>
<evidence type="ECO:0000313" key="10">
    <source>
        <dbReference type="EMBL" id="CAB4708304.1"/>
    </source>
</evidence>
<evidence type="ECO:0000256" key="8">
    <source>
        <dbReference type="ARBA" id="ARBA00023277"/>
    </source>
</evidence>
<accession>A0A6J6QLA6</accession>
<gene>
    <name evidence="10" type="ORF">UFOPK2399_01825</name>
</gene>
<evidence type="ECO:0000256" key="5">
    <source>
        <dbReference type="ARBA" id="ARBA00022840"/>
    </source>
</evidence>
<feature type="domain" description="Carbohydrate kinase PfkB" evidence="9">
    <location>
        <begin position="133"/>
        <end position="256"/>
    </location>
</feature>
<organism evidence="10">
    <name type="scientific">freshwater metagenome</name>
    <dbReference type="NCBI Taxonomy" id="449393"/>
    <lineage>
        <taxon>unclassified sequences</taxon>
        <taxon>metagenomes</taxon>
        <taxon>ecological metagenomes</taxon>
    </lineage>
</organism>